<sequence length="112" mass="12000">MNRFKSRKFWLAVGTVFSIAIAELTGYDVDPAAIAGVVFVISTYIVGQGIVDKSVGTAQVMGALDVGKAQLEAYARNLEQELAKLADELEVEKAVNARDFPLAAAPPELTEE</sequence>
<keyword evidence="2" id="KW-0472">Membrane</keyword>
<accession>A0A0F9E714</accession>
<evidence type="ECO:0000256" key="2">
    <source>
        <dbReference type="SAM" id="Phobius"/>
    </source>
</evidence>
<organism evidence="3">
    <name type="scientific">marine sediment metagenome</name>
    <dbReference type="NCBI Taxonomy" id="412755"/>
    <lineage>
        <taxon>unclassified sequences</taxon>
        <taxon>metagenomes</taxon>
        <taxon>ecological metagenomes</taxon>
    </lineage>
</organism>
<feature type="transmembrane region" description="Helical" evidence="2">
    <location>
        <begin position="32"/>
        <end position="51"/>
    </location>
</feature>
<keyword evidence="2" id="KW-1133">Transmembrane helix</keyword>
<keyword evidence="2" id="KW-0812">Transmembrane</keyword>
<gene>
    <name evidence="3" type="ORF">LCGC14_2111730</name>
</gene>
<protein>
    <submittedName>
        <fullName evidence="3">Uncharacterized protein</fullName>
    </submittedName>
</protein>
<feature type="coiled-coil region" evidence="1">
    <location>
        <begin position="68"/>
        <end position="95"/>
    </location>
</feature>
<name>A0A0F9E714_9ZZZZ</name>
<dbReference type="AlphaFoldDB" id="A0A0F9E714"/>
<keyword evidence="1" id="KW-0175">Coiled coil</keyword>
<comment type="caution">
    <text evidence="3">The sequence shown here is derived from an EMBL/GenBank/DDBJ whole genome shotgun (WGS) entry which is preliminary data.</text>
</comment>
<proteinExistence type="predicted"/>
<dbReference type="EMBL" id="LAZR01026113">
    <property type="protein sequence ID" value="KKL69759.1"/>
    <property type="molecule type" value="Genomic_DNA"/>
</dbReference>
<evidence type="ECO:0000256" key="1">
    <source>
        <dbReference type="SAM" id="Coils"/>
    </source>
</evidence>
<evidence type="ECO:0000313" key="3">
    <source>
        <dbReference type="EMBL" id="KKL69759.1"/>
    </source>
</evidence>
<reference evidence="3" key="1">
    <citation type="journal article" date="2015" name="Nature">
        <title>Complex archaea that bridge the gap between prokaryotes and eukaryotes.</title>
        <authorList>
            <person name="Spang A."/>
            <person name="Saw J.H."/>
            <person name="Jorgensen S.L."/>
            <person name="Zaremba-Niedzwiedzka K."/>
            <person name="Martijn J."/>
            <person name="Lind A.E."/>
            <person name="van Eijk R."/>
            <person name="Schleper C."/>
            <person name="Guy L."/>
            <person name="Ettema T.J."/>
        </authorList>
    </citation>
    <scope>NUCLEOTIDE SEQUENCE</scope>
</reference>